<evidence type="ECO:0000256" key="8">
    <source>
        <dbReference type="ARBA" id="ARBA00023315"/>
    </source>
</evidence>
<dbReference type="Proteomes" id="UP000256727">
    <property type="component" value="Unassembled WGS sequence"/>
</dbReference>
<keyword evidence="2" id="KW-1003">Cell membrane</keyword>
<sequence>MTVALLATAIAAGGIAGAWVFIGPTGFAFAWVTHFILMAWVPSVVRPGVQIPDHELLRVRSWEPRLYSALGVRLFGNLLDVIGWNRIITRERGFDGTRRGLEGLDQHTRRSEIGHSVCLLITAVLAFVVLATESWAGALWLIGLGVPFHLYPTLLQRLLRSRIQAVPSRA</sequence>
<feature type="transmembrane region" description="Helical" evidence="13">
    <location>
        <begin position="137"/>
        <end position="155"/>
    </location>
</feature>
<comment type="pathway">
    <text evidence="9">Carotenoid biosynthesis; staphyloxanthin biosynthesis; staphyloxanthin from farnesyl diphosphate: step 5/5.</text>
</comment>
<keyword evidence="15" id="KW-1185">Reference proteome</keyword>
<dbReference type="EMBL" id="QREH01000001">
    <property type="protein sequence ID" value="REE03259.1"/>
    <property type="molecule type" value="Genomic_DNA"/>
</dbReference>
<proteinExistence type="inferred from homology"/>
<keyword evidence="6 13" id="KW-1133">Transmembrane helix</keyword>
<evidence type="ECO:0000256" key="5">
    <source>
        <dbReference type="ARBA" id="ARBA00022729"/>
    </source>
</evidence>
<dbReference type="AlphaFoldDB" id="A0A3D9LA76"/>
<organism evidence="14 15">
    <name type="scientific">Citricoccus muralis</name>
    <dbReference type="NCBI Taxonomy" id="169134"/>
    <lineage>
        <taxon>Bacteria</taxon>
        <taxon>Bacillati</taxon>
        <taxon>Actinomycetota</taxon>
        <taxon>Actinomycetes</taxon>
        <taxon>Micrococcales</taxon>
        <taxon>Micrococcaceae</taxon>
        <taxon>Citricoccus</taxon>
    </lineage>
</organism>
<evidence type="ECO:0000313" key="15">
    <source>
        <dbReference type="Proteomes" id="UP000256727"/>
    </source>
</evidence>
<keyword evidence="7 13" id="KW-0472">Membrane</keyword>
<keyword evidence="3" id="KW-0808">Transferase</keyword>
<evidence type="ECO:0000256" key="4">
    <source>
        <dbReference type="ARBA" id="ARBA00022692"/>
    </source>
</evidence>
<comment type="similarity">
    <text evidence="10">Belongs to the acyltransferase CrtO family.</text>
</comment>
<comment type="caution">
    <text evidence="14">The sequence shown here is derived from an EMBL/GenBank/DDBJ whole genome shotgun (WGS) entry which is preliminary data.</text>
</comment>
<feature type="transmembrane region" description="Helical" evidence="13">
    <location>
        <begin position="113"/>
        <end position="131"/>
    </location>
</feature>
<dbReference type="OrthoDB" id="70319at2"/>
<comment type="function">
    <text evidence="12">Catalyzes the acylation of glycosyl-4,4'-diaponeurosporenoate, i.e. the esterification of glucose at the C6'' position with the carboxyl group of the C(15) fatty acid 12-methyltetradecanoic acid, to yield staphyloxanthin. This is the last step in the biosynthesis of this orange pigment, present in most staphylococci strains.</text>
</comment>
<evidence type="ECO:0000256" key="3">
    <source>
        <dbReference type="ARBA" id="ARBA00022679"/>
    </source>
</evidence>
<keyword evidence="5" id="KW-0732">Signal</keyword>
<dbReference type="Pfam" id="PF18927">
    <property type="entry name" value="CrtO"/>
    <property type="match status" value="1"/>
</dbReference>
<evidence type="ECO:0000256" key="2">
    <source>
        <dbReference type="ARBA" id="ARBA00022475"/>
    </source>
</evidence>
<dbReference type="GO" id="GO:0005886">
    <property type="term" value="C:plasma membrane"/>
    <property type="evidence" value="ECO:0007669"/>
    <property type="project" value="UniProtKB-SubCell"/>
</dbReference>
<evidence type="ECO:0000256" key="10">
    <source>
        <dbReference type="ARBA" id="ARBA00023603"/>
    </source>
</evidence>
<protein>
    <recommendedName>
        <fullName evidence="11">Glycosyl-4,4'-diaponeurosporenoate acyltransferase</fullName>
    </recommendedName>
</protein>
<reference evidence="14 15" key="1">
    <citation type="submission" date="2018-07" db="EMBL/GenBank/DDBJ databases">
        <title>Sequencing the genomes of 1000 actinobacteria strains.</title>
        <authorList>
            <person name="Klenk H.-P."/>
        </authorList>
    </citation>
    <scope>NUCLEOTIDE SEQUENCE [LARGE SCALE GENOMIC DNA]</scope>
    <source>
        <strain evidence="14 15">DSM 14442</strain>
    </source>
</reference>
<evidence type="ECO:0000256" key="11">
    <source>
        <dbReference type="ARBA" id="ARBA00023667"/>
    </source>
</evidence>
<dbReference type="RefSeq" id="WP_115931403.1">
    <property type="nucleotide sequence ID" value="NZ_QREH01000001.1"/>
</dbReference>
<evidence type="ECO:0000256" key="1">
    <source>
        <dbReference type="ARBA" id="ARBA00004162"/>
    </source>
</evidence>
<keyword evidence="8" id="KW-0012">Acyltransferase</keyword>
<evidence type="ECO:0000256" key="12">
    <source>
        <dbReference type="ARBA" id="ARBA00025324"/>
    </source>
</evidence>
<gene>
    <name evidence="14" type="ORF">C8E99_1066</name>
</gene>
<evidence type="ECO:0000256" key="6">
    <source>
        <dbReference type="ARBA" id="ARBA00022989"/>
    </source>
</evidence>
<evidence type="ECO:0000256" key="7">
    <source>
        <dbReference type="ARBA" id="ARBA00023136"/>
    </source>
</evidence>
<evidence type="ECO:0000313" key="14">
    <source>
        <dbReference type="EMBL" id="REE03259.1"/>
    </source>
</evidence>
<dbReference type="UniPathway" id="UPA00029">
    <property type="reaction ID" value="UER00560"/>
</dbReference>
<evidence type="ECO:0000256" key="9">
    <source>
        <dbReference type="ARBA" id="ARBA00023588"/>
    </source>
</evidence>
<comment type="subcellular location">
    <subcellularLocation>
        <location evidence="1">Cell membrane</location>
        <topology evidence="1">Single-pass membrane protein</topology>
    </subcellularLocation>
</comment>
<dbReference type="GO" id="GO:0016746">
    <property type="term" value="F:acyltransferase activity"/>
    <property type="evidence" value="ECO:0007669"/>
    <property type="project" value="UniProtKB-KW"/>
</dbReference>
<evidence type="ECO:0000256" key="13">
    <source>
        <dbReference type="SAM" id="Phobius"/>
    </source>
</evidence>
<name>A0A3D9LA76_9MICC</name>
<dbReference type="InterPro" id="IPR044021">
    <property type="entry name" value="CrtO"/>
</dbReference>
<accession>A0A3D9LA76</accession>
<keyword evidence="4 13" id="KW-0812">Transmembrane</keyword>